<reference evidence="9 10" key="1">
    <citation type="submission" date="2020-07" db="EMBL/GenBank/DDBJ databases">
        <title>Comparative genomics of pyrophilous fungi reveals a link between fire events and developmental genes.</title>
        <authorList>
            <consortium name="DOE Joint Genome Institute"/>
            <person name="Steindorff A.S."/>
            <person name="Carver A."/>
            <person name="Calhoun S."/>
            <person name="Stillman K."/>
            <person name="Liu H."/>
            <person name="Lipzen A."/>
            <person name="Pangilinan J."/>
            <person name="Labutti K."/>
            <person name="Bruns T.D."/>
            <person name="Grigoriev I.V."/>
        </authorList>
    </citation>
    <scope>NUCLEOTIDE SEQUENCE [LARGE SCALE GENOMIC DNA]</scope>
    <source>
        <strain evidence="9 10">CBS 144469</strain>
    </source>
</reference>
<evidence type="ECO:0000256" key="5">
    <source>
        <dbReference type="ARBA" id="ARBA00024942"/>
    </source>
</evidence>
<evidence type="ECO:0000256" key="1">
    <source>
        <dbReference type="ARBA" id="ARBA00010406"/>
    </source>
</evidence>
<feature type="domain" description="Ribonucleotide reductase large subunit C-terminal" evidence="8">
    <location>
        <begin position="230"/>
        <end position="750"/>
    </location>
</feature>
<proteinExistence type="inferred from homology"/>
<dbReference type="GO" id="GO:0004748">
    <property type="term" value="F:ribonucleoside-diphosphate reductase activity, thioredoxin disulfide as acceptor"/>
    <property type="evidence" value="ECO:0007669"/>
    <property type="project" value="UniProtKB-EC"/>
</dbReference>
<comment type="similarity">
    <text evidence="1 6">Belongs to the ribonucleoside diphosphate reductase large chain family.</text>
</comment>
<dbReference type="EMBL" id="JACGCI010000221">
    <property type="protein sequence ID" value="KAF6741725.1"/>
    <property type="molecule type" value="Genomic_DNA"/>
</dbReference>
<evidence type="ECO:0000259" key="8">
    <source>
        <dbReference type="Pfam" id="PF02867"/>
    </source>
</evidence>
<dbReference type="PANTHER" id="PTHR11573:SF6">
    <property type="entry name" value="RIBONUCLEOSIDE-DIPHOSPHATE REDUCTASE LARGE SUBUNIT"/>
    <property type="match status" value="1"/>
</dbReference>
<keyword evidence="10" id="KW-1185">Reference proteome</keyword>
<dbReference type="PRINTS" id="PR01183">
    <property type="entry name" value="RIBORDTASEM1"/>
</dbReference>
<comment type="catalytic activity">
    <reaction evidence="6">
        <text>a 2'-deoxyribonucleoside 5'-diphosphate + [thioredoxin]-disulfide + H2O = a ribonucleoside 5'-diphosphate + [thioredoxin]-dithiol</text>
        <dbReference type="Rhea" id="RHEA:23252"/>
        <dbReference type="Rhea" id="RHEA-COMP:10698"/>
        <dbReference type="Rhea" id="RHEA-COMP:10700"/>
        <dbReference type="ChEBI" id="CHEBI:15377"/>
        <dbReference type="ChEBI" id="CHEBI:29950"/>
        <dbReference type="ChEBI" id="CHEBI:50058"/>
        <dbReference type="ChEBI" id="CHEBI:57930"/>
        <dbReference type="ChEBI" id="CHEBI:73316"/>
        <dbReference type="EC" id="1.17.4.1"/>
    </reaction>
</comment>
<dbReference type="NCBIfam" id="TIGR02506">
    <property type="entry name" value="NrdE_NrdA"/>
    <property type="match status" value="1"/>
</dbReference>
<dbReference type="Pfam" id="PF00317">
    <property type="entry name" value="Ribonuc_red_lgN"/>
    <property type="match status" value="1"/>
</dbReference>
<evidence type="ECO:0000259" key="7">
    <source>
        <dbReference type="Pfam" id="PF00317"/>
    </source>
</evidence>
<evidence type="ECO:0000256" key="2">
    <source>
        <dbReference type="ARBA" id="ARBA00012274"/>
    </source>
</evidence>
<dbReference type="EC" id="1.17.4.1" evidence="2 6"/>
<evidence type="ECO:0000313" key="9">
    <source>
        <dbReference type="EMBL" id="KAF6741725.1"/>
    </source>
</evidence>
<evidence type="ECO:0000256" key="4">
    <source>
        <dbReference type="ARBA" id="ARBA00023116"/>
    </source>
</evidence>
<evidence type="ECO:0000256" key="3">
    <source>
        <dbReference type="ARBA" id="ARBA00023002"/>
    </source>
</evidence>
<dbReference type="AlphaFoldDB" id="A0A8H6LT54"/>
<evidence type="ECO:0000313" key="10">
    <source>
        <dbReference type="Proteomes" id="UP000521943"/>
    </source>
</evidence>
<dbReference type="InterPro" id="IPR000788">
    <property type="entry name" value="RNR_lg_C"/>
</dbReference>
<dbReference type="SUPFAM" id="SSF51998">
    <property type="entry name" value="PFL-like glycyl radical enzymes"/>
    <property type="match status" value="1"/>
</dbReference>
<evidence type="ECO:0000256" key="6">
    <source>
        <dbReference type="RuleBase" id="RU003410"/>
    </source>
</evidence>
<dbReference type="UniPathway" id="UPA00326"/>
<dbReference type="InterPro" id="IPR008926">
    <property type="entry name" value="RNR_R1-su_N"/>
</dbReference>
<dbReference type="GO" id="GO:0009263">
    <property type="term" value="P:deoxyribonucleotide biosynthetic process"/>
    <property type="evidence" value="ECO:0007669"/>
    <property type="project" value="UniProtKB-KW"/>
</dbReference>
<accession>A0A8H6LT54</accession>
<dbReference type="InterPro" id="IPR013509">
    <property type="entry name" value="RNR_lsu_N"/>
</dbReference>
<keyword evidence="3 6" id="KW-0560">Oxidoreductase</keyword>
<dbReference type="InterPro" id="IPR013346">
    <property type="entry name" value="NrdE_NrdA_C"/>
</dbReference>
<dbReference type="Gene3D" id="3.20.70.20">
    <property type="match status" value="1"/>
</dbReference>
<dbReference type="Proteomes" id="UP000521943">
    <property type="component" value="Unassembled WGS sequence"/>
</dbReference>
<feature type="domain" description="Ribonucleotide reductase large subunit N-terminal" evidence="7">
    <location>
        <begin position="156"/>
        <end position="226"/>
    </location>
</feature>
<protein>
    <recommendedName>
        <fullName evidence="2 6">Ribonucleoside-diphosphate reductase</fullName>
        <ecNumber evidence="2 6">1.17.4.1</ecNumber>
    </recommendedName>
</protein>
<comment type="caution">
    <text evidence="9">The sequence shown here is derived from an EMBL/GenBank/DDBJ whole genome shotgun (WGS) entry which is preliminary data.</text>
</comment>
<gene>
    <name evidence="9" type="ORF">DFP72DRAFT_861614</name>
</gene>
<dbReference type="Pfam" id="PF02867">
    <property type="entry name" value="Ribonuc_red_lgC"/>
    <property type="match status" value="1"/>
</dbReference>
<dbReference type="GO" id="GO:0005971">
    <property type="term" value="C:ribonucleoside-diphosphate reductase complex"/>
    <property type="evidence" value="ECO:0007669"/>
    <property type="project" value="TreeGrafter"/>
</dbReference>
<dbReference type="PANTHER" id="PTHR11573">
    <property type="entry name" value="RIBONUCLEOSIDE-DIPHOSPHATE REDUCTASE LARGE CHAIN"/>
    <property type="match status" value="1"/>
</dbReference>
<comment type="function">
    <text evidence="5 6">Provides the precursors necessary for DNA synthesis. Catalyzes the biosynthesis of deoxyribonucleotides from the corresponding ribonucleotides.</text>
</comment>
<dbReference type="InterPro" id="IPR039718">
    <property type="entry name" value="Rrm1"/>
</dbReference>
<dbReference type="GO" id="GO:0005524">
    <property type="term" value="F:ATP binding"/>
    <property type="evidence" value="ECO:0007669"/>
    <property type="project" value="InterPro"/>
</dbReference>
<dbReference type="SUPFAM" id="SSF48168">
    <property type="entry name" value="R1 subunit of ribonucleotide reductase, N-terminal domain"/>
    <property type="match status" value="1"/>
</dbReference>
<organism evidence="9 10">
    <name type="scientific">Ephemerocybe angulata</name>
    <dbReference type="NCBI Taxonomy" id="980116"/>
    <lineage>
        <taxon>Eukaryota</taxon>
        <taxon>Fungi</taxon>
        <taxon>Dikarya</taxon>
        <taxon>Basidiomycota</taxon>
        <taxon>Agaricomycotina</taxon>
        <taxon>Agaricomycetes</taxon>
        <taxon>Agaricomycetidae</taxon>
        <taxon>Agaricales</taxon>
        <taxon>Agaricineae</taxon>
        <taxon>Psathyrellaceae</taxon>
        <taxon>Ephemerocybe</taxon>
    </lineage>
</organism>
<dbReference type="OrthoDB" id="3087881at2759"/>
<keyword evidence="4 6" id="KW-0215">Deoxyribonucleotide synthesis</keyword>
<sequence>MAASSRRQLRDEENIVEVFDPSKLNALLPLRFPRGRQLSDRLSKILGAVGLENSASEPIRSIVNVVCSKVGLTVASRDLDYMMADAAASMVSANQIYPLAAKILVLEAIYKEAGATFFESMTRAHQLKQLSLSFYNQVLRHQAALDAMINQEHDDRFTYASACVLRQRYLIRDDDGAIERPQHMFLRVALQMHPNDLVSVRAIYEDMARHKFLPSSPILLYSGRVNPSLSSVYIFPAGTDYREVLDTSRKMGDASSQGGGIGLGVTSIPAKGTSLGKVDKVGIVPTLKHFDSYIPILDEGENFRPSAVTCHLEIWHTEVQSFLNLKKKGGMDRDRARRMYYCLWVNDLFMKRVIANEPWTLFCPTKAPRLLTKFGDDFEEEYRRLELEGKGHHTIRARDLWKAVIESGLKTGGPAIMFKDAVNEKSNQAHIGVISQSGTCMESAQYCDDQETAVCLCASVVLPSYVTVEGDFRFDDLEVVVRRIVRALTRLWGEAHLPFPSARASAFSHRPLGIGLQGLADALAMMSAPFDSGKARYLSCLISETIYFAAVDESSNLARIYGPHPTHGGSPASQGLYQYDHWDDRPTSDRHPWDTTRAKMKAGMANALLTVVMPTSGTSLISGYTEGVEPFPSIARSRTIPDYGYITIFPQRLVDFLEDHGLWDDEMKERIIANQGSIQSIGEIPENIRDQYRTCWEIDSYTPIRMAADRGPFVCQSQSLTLYISPPYINTLSRKLLQAWRAGLKTGMYFIETRPSPTGAHMADEDHGEFLLSETLSPEACEIEDDEDDAFETVSISPENLANMDIPEPFQLD</sequence>
<name>A0A8H6LT54_9AGAR</name>